<evidence type="ECO:0000256" key="3">
    <source>
        <dbReference type="ARBA" id="ARBA00022475"/>
    </source>
</evidence>
<dbReference type="FunFam" id="1.10.268.10:FF:000001">
    <property type="entry name" value="DNA gyrase subunit A"/>
    <property type="match status" value="1"/>
</dbReference>
<dbReference type="InterPro" id="IPR005742">
    <property type="entry name" value="TopoIV_A_Gneg"/>
</dbReference>
<feature type="coiled-coil region" evidence="8">
    <location>
        <begin position="433"/>
        <end position="460"/>
    </location>
</feature>
<evidence type="ECO:0000256" key="2">
    <source>
        <dbReference type="ARBA" id="ARBA00012895"/>
    </source>
</evidence>
<dbReference type="InterPro" id="IPR013757">
    <property type="entry name" value="Topo_IIA_A_a_sf"/>
</dbReference>
<dbReference type="EC" id="5.6.2.2" evidence="2"/>
<evidence type="ECO:0000256" key="6">
    <source>
        <dbReference type="ARBA" id="ARBA00023136"/>
    </source>
</evidence>
<dbReference type="PANTHER" id="PTHR43493:SF1">
    <property type="entry name" value="DNA TOPOISOMERASE 4 SUBUNIT A"/>
    <property type="match status" value="1"/>
</dbReference>
<dbReference type="Pfam" id="PF03989">
    <property type="entry name" value="DNA_gyraseA_C"/>
    <property type="match status" value="2"/>
</dbReference>
<dbReference type="CDD" id="cd00187">
    <property type="entry name" value="TOP4c"/>
    <property type="match status" value="1"/>
</dbReference>
<dbReference type="InterPro" id="IPR006691">
    <property type="entry name" value="GyrA/parC_rep"/>
</dbReference>
<evidence type="ECO:0000256" key="7">
    <source>
        <dbReference type="ARBA" id="ARBA00023235"/>
    </source>
</evidence>
<dbReference type="Gene3D" id="3.30.1360.40">
    <property type="match status" value="1"/>
</dbReference>
<dbReference type="InterPro" id="IPR050220">
    <property type="entry name" value="Type_II_DNA_Topoisomerases"/>
</dbReference>
<dbReference type="GO" id="GO:0003677">
    <property type="term" value="F:DNA binding"/>
    <property type="evidence" value="ECO:0007669"/>
    <property type="project" value="UniProtKB-KW"/>
</dbReference>
<keyword evidence="7" id="KW-0413">Isomerase</keyword>
<keyword evidence="8" id="KW-0175">Coiled coil</keyword>
<proteinExistence type="inferred from homology"/>
<organism evidence="10">
    <name type="scientific">marine metagenome</name>
    <dbReference type="NCBI Taxonomy" id="408172"/>
    <lineage>
        <taxon>unclassified sequences</taxon>
        <taxon>metagenomes</taxon>
        <taxon>ecological metagenomes</taxon>
    </lineage>
</organism>
<dbReference type="SMART" id="SM00434">
    <property type="entry name" value="TOP4c"/>
    <property type="match status" value="1"/>
</dbReference>
<dbReference type="Gene3D" id="2.120.10.90">
    <property type="entry name" value="DNA gyrase/topoisomerase IV, subunit A, C-terminal"/>
    <property type="match status" value="1"/>
</dbReference>
<dbReference type="Pfam" id="PF00521">
    <property type="entry name" value="DNA_topoisoIV"/>
    <property type="match status" value="1"/>
</dbReference>
<dbReference type="Gene3D" id="3.90.199.10">
    <property type="entry name" value="Topoisomerase II, domain 5"/>
    <property type="match status" value="1"/>
</dbReference>
<dbReference type="InterPro" id="IPR035516">
    <property type="entry name" value="Gyrase/topoIV_suA_C"/>
</dbReference>
<protein>
    <recommendedName>
        <fullName evidence="2">DNA topoisomerase (ATP-hydrolyzing)</fullName>
        <ecNumber evidence="2">5.6.2.2</ecNumber>
    </recommendedName>
</protein>
<dbReference type="PANTHER" id="PTHR43493">
    <property type="entry name" value="DNA GYRASE/TOPOISOMERASE SUBUNIT A"/>
    <property type="match status" value="1"/>
</dbReference>
<dbReference type="GO" id="GO:0005737">
    <property type="term" value="C:cytoplasm"/>
    <property type="evidence" value="ECO:0007669"/>
    <property type="project" value="TreeGrafter"/>
</dbReference>
<dbReference type="EMBL" id="UINC01003641">
    <property type="protein sequence ID" value="SVA08078.1"/>
    <property type="molecule type" value="Genomic_DNA"/>
</dbReference>
<evidence type="ECO:0000256" key="4">
    <source>
        <dbReference type="ARBA" id="ARBA00023029"/>
    </source>
</evidence>
<name>A0A381SXL3_9ZZZZ</name>
<dbReference type="Gene3D" id="1.10.268.10">
    <property type="entry name" value="Topoisomerase, domain 3"/>
    <property type="match status" value="1"/>
</dbReference>
<dbReference type="GO" id="GO:0003918">
    <property type="term" value="F:DNA topoisomerase type II (double strand cut, ATP-hydrolyzing) activity"/>
    <property type="evidence" value="ECO:0007669"/>
    <property type="project" value="UniProtKB-EC"/>
</dbReference>
<dbReference type="GO" id="GO:0007059">
    <property type="term" value="P:chromosome segregation"/>
    <property type="evidence" value="ECO:0007669"/>
    <property type="project" value="TreeGrafter"/>
</dbReference>
<comment type="catalytic activity">
    <reaction evidence="1">
        <text>ATP-dependent breakage, passage and rejoining of double-stranded DNA.</text>
        <dbReference type="EC" id="5.6.2.2"/>
    </reaction>
</comment>
<keyword evidence="3" id="KW-1003">Cell membrane</keyword>
<gene>
    <name evidence="10" type="ORF">METZ01_LOCUS60932</name>
</gene>
<dbReference type="NCBIfam" id="TIGR01062">
    <property type="entry name" value="parC_Gneg"/>
    <property type="match status" value="1"/>
</dbReference>
<dbReference type="GO" id="GO:0005694">
    <property type="term" value="C:chromosome"/>
    <property type="evidence" value="ECO:0007669"/>
    <property type="project" value="InterPro"/>
</dbReference>
<dbReference type="GO" id="GO:0005524">
    <property type="term" value="F:ATP binding"/>
    <property type="evidence" value="ECO:0007669"/>
    <property type="project" value="InterPro"/>
</dbReference>
<feature type="domain" description="Topo IIA-type catalytic" evidence="9">
    <location>
        <begin position="44"/>
        <end position="510"/>
    </location>
</feature>
<dbReference type="InterPro" id="IPR002205">
    <property type="entry name" value="Topo_IIA_dom_A"/>
</dbReference>
<dbReference type="SUPFAM" id="SSF56719">
    <property type="entry name" value="Type II DNA topoisomerase"/>
    <property type="match status" value="1"/>
</dbReference>
<dbReference type="GO" id="GO:0009330">
    <property type="term" value="C:DNA topoisomerase type II (double strand cut, ATP-hydrolyzing) complex"/>
    <property type="evidence" value="ECO:0007669"/>
    <property type="project" value="TreeGrafter"/>
</dbReference>
<keyword evidence="5" id="KW-0238">DNA-binding</keyword>
<dbReference type="SUPFAM" id="SSF101904">
    <property type="entry name" value="GyrA/ParC C-terminal domain-like"/>
    <property type="match status" value="1"/>
</dbReference>
<reference evidence="10" key="1">
    <citation type="submission" date="2018-05" db="EMBL/GenBank/DDBJ databases">
        <authorList>
            <person name="Lanie J.A."/>
            <person name="Ng W.-L."/>
            <person name="Kazmierczak K.M."/>
            <person name="Andrzejewski T.M."/>
            <person name="Davidsen T.M."/>
            <person name="Wayne K.J."/>
            <person name="Tettelin H."/>
            <person name="Glass J.I."/>
            <person name="Rusch D."/>
            <person name="Podicherti R."/>
            <person name="Tsui H.-C.T."/>
            <person name="Winkler M.E."/>
        </authorList>
    </citation>
    <scope>NUCLEOTIDE SEQUENCE</scope>
</reference>
<sequence length="762" mass="85207">MGDQKELDFTTGSNGTAMDIQPLKEFAEKAYLDYSMYVILDRALPFIGDGLKPVQRRIIYAMSELGLSAKSKPKKSARTVGDVLGKYHPHGDTACYEAMVSMAQDFSYRYPLIIGQGNWGSYDDPKSFAAMRYTEAKLSAYTKLLLSELGQGTVDWKLNFDGTLNEPVYLPARLPNLILNGVTGIAVGMSTDIPPHNIREIATLLNKLIVNPELSIGQLLRSNKFQGPDFPSGGEIITPISEIKNIYKKGIGTIKIRARYRKEKGTIIIDELPYQISGNKIIEQIALQMKDKKLPLVTDINDESDHKTPIRVVITPKSSRVDTSELMSHLFATTDLEKTIRVNMNVIGLDGKPKIYDLKTLLLEWLKFRFLTVRKRLEFRLNEVESRLHILAGLMIVYLNLDEVIRIIREQEKPKEKLIKKFKLTDLQAESILNLRLRNLAKLEEQKIQLEKDDLESEQKSLAKLLASKKEINQLIQKEILEEAKEFGDDRRTKFNEEAETSQAFHETQLASSDPVTIVLSQSGWVRSAKGSIDEPEKLNYKTGDAYLTSVGGRSNQFTVFIDSTGRVYSIVTSTLPSARSQGEPLSSRLNPPDGATFAGIMSGTPTTHWLLATSNGYGFFAKASDLYTKNRKGKSCLRVTGNASVLIPADTRQTDYPKGTLIAAANSAGKLLIFSSDQIFQMTKGKGLKIIGIPPKKFKAGKERLVSVVVLNSKDSLRVYSGKKPKIIRPEDFHHFLSDRGKRGRSVPPFKKIDSLAIEPK</sequence>
<dbReference type="InterPro" id="IPR013758">
    <property type="entry name" value="Topo_IIA_A/C_ab"/>
</dbReference>
<keyword evidence="6" id="KW-0472">Membrane</keyword>
<dbReference type="AlphaFoldDB" id="A0A381SXL3"/>
<evidence type="ECO:0000256" key="5">
    <source>
        <dbReference type="ARBA" id="ARBA00023125"/>
    </source>
</evidence>
<evidence type="ECO:0000259" key="9">
    <source>
        <dbReference type="PROSITE" id="PS52040"/>
    </source>
</evidence>
<dbReference type="InterPro" id="IPR013760">
    <property type="entry name" value="Topo_IIA-like_dom_sf"/>
</dbReference>
<dbReference type="NCBIfam" id="NF004044">
    <property type="entry name" value="PRK05561.1"/>
    <property type="match status" value="1"/>
</dbReference>
<evidence type="ECO:0000256" key="8">
    <source>
        <dbReference type="SAM" id="Coils"/>
    </source>
</evidence>
<dbReference type="GO" id="GO:0006265">
    <property type="term" value="P:DNA topological change"/>
    <property type="evidence" value="ECO:0007669"/>
    <property type="project" value="InterPro"/>
</dbReference>
<evidence type="ECO:0000313" key="10">
    <source>
        <dbReference type="EMBL" id="SVA08078.1"/>
    </source>
</evidence>
<keyword evidence="4" id="KW-0799">Topoisomerase</keyword>
<dbReference type="HAMAP" id="MF_00936">
    <property type="entry name" value="ParC_type1"/>
    <property type="match status" value="1"/>
</dbReference>
<dbReference type="PROSITE" id="PS52040">
    <property type="entry name" value="TOPO_IIA"/>
    <property type="match status" value="1"/>
</dbReference>
<accession>A0A381SXL3</accession>
<evidence type="ECO:0000256" key="1">
    <source>
        <dbReference type="ARBA" id="ARBA00000185"/>
    </source>
</evidence>